<dbReference type="GO" id="GO:0005085">
    <property type="term" value="F:guanyl-nucleotide exchange factor activity"/>
    <property type="evidence" value="ECO:0007669"/>
    <property type="project" value="UniProtKB-KW"/>
</dbReference>
<dbReference type="GO" id="GO:0007264">
    <property type="term" value="P:small GTPase-mediated signal transduction"/>
    <property type="evidence" value="ECO:0007669"/>
    <property type="project" value="InterPro"/>
</dbReference>
<dbReference type="SUPFAM" id="SSF51316">
    <property type="entry name" value="Mss4-like"/>
    <property type="match status" value="1"/>
</dbReference>
<gene>
    <name evidence="4" type="ORF">CYNAS_LOCUS7583</name>
</gene>
<dbReference type="InterPro" id="IPR011323">
    <property type="entry name" value="Mss4/transl-control_tumour"/>
</dbReference>
<evidence type="ECO:0008006" key="6">
    <source>
        <dbReference type="Google" id="ProtNLM"/>
    </source>
</evidence>
<sequence length="162" mass="19032">MPEKVIDISALYPEKVEVKECHGRNEEVNRDDLLNVDDKNWNTIVCRRCGSVIFPEDRVKYVEDYTTEMPEMTPDGKGGPVKEKVSWWWHTKNDKDFDTIGFFFDIIDQKQTLLCGDCEFGPLGLRTMDDKEFWVAVERVRYVDKPRKDPKARPKKAKKQKT</sequence>
<accession>A0AA36GNU5</accession>
<dbReference type="Pfam" id="PF04421">
    <property type="entry name" value="Mss4"/>
    <property type="match status" value="1"/>
</dbReference>
<keyword evidence="1" id="KW-0813">Transport</keyword>
<name>A0AA36GNU5_CYLNA</name>
<dbReference type="GO" id="GO:0015031">
    <property type="term" value="P:protein transport"/>
    <property type="evidence" value="ECO:0007669"/>
    <property type="project" value="UniProtKB-KW"/>
</dbReference>
<evidence type="ECO:0000256" key="3">
    <source>
        <dbReference type="ARBA" id="ARBA00022927"/>
    </source>
</evidence>
<dbReference type="PANTHER" id="PTHR13276:SF3">
    <property type="entry name" value="MSS4-LIKE PROTEIN"/>
    <property type="match status" value="1"/>
</dbReference>
<organism evidence="4 5">
    <name type="scientific">Cylicocyclus nassatus</name>
    <name type="common">Nematode worm</name>
    <dbReference type="NCBI Taxonomy" id="53992"/>
    <lineage>
        <taxon>Eukaryota</taxon>
        <taxon>Metazoa</taxon>
        <taxon>Ecdysozoa</taxon>
        <taxon>Nematoda</taxon>
        <taxon>Chromadorea</taxon>
        <taxon>Rhabditida</taxon>
        <taxon>Rhabditina</taxon>
        <taxon>Rhabditomorpha</taxon>
        <taxon>Strongyloidea</taxon>
        <taxon>Strongylidae</taxon>
        <taxon>Cylicocyclus</taxon>
    </lineage>
</organism>
<evidence type="ECO:0000313" key="4">
    <source>
        <dbReference type="EMBL" id="CAJ0595600.1"/>
    </source>
</evidence>
<dbReference type="Proteomes" id="UP001176961">
    <property type="component" value="Unassembled WGS sequence"/>
</dbReference>
<dbReference type="PROSITE" id="PS51796">
    <property type="entry name" value="MSS4"/>
    <property type="match status" value="1"/>
</dbReference>
<dbReference type="InterPro" id="IPR011057">
    <property type="entry name" value="Mss4-like_sf"/>
</dbReference>
<dbReference type="FunFam" id="2.170.150.10:FF:000005">
    <property type="entry name" value="Guanine nucleotide exchange factor MSS4"/>
    <property type="match status" value="1"/>
</dbReference>
<dbReference type="Gene3D" id="2.170.150.10">
    <property type="entry name" value="Metal Binding Protein, Guanine Nucleotide Exchange Factor, Chain A"/>
    <property type="match status" value="1"/>
</dbReference>
<reference evidence="4" key="1">
    <citation type="submission" date="2023-07" db="EMBL/GenBank/DDBJ databases">
        <authorList>
            <consortium name="CYATHOMIX"/>
        </authorList>
    </citation>
    <scope>NUCLEOTIDE SEQUENCE</scope>
    <source>
        <strain evidence="4">N/A</strain>
    </source>
</reference>
<proteinExistence type="predicted"/>
<keyword evidence="3" id="KW-0653">Protein transport</keyword>
<evidence type="ECO:0000256" key="1">
    <source>
        <dbReference type="ARBA" id="ARBA00022448"/>
    </source>
</evidence>
<dbReference type="InterPro" id="IPR007515">
    <property type="entry name" value="Mss4"/>
</dbReference>
<dbReference type="EMBL" id="CATQJL010000112">
    <property type="protein sequence ID" value="CAJ0595600.1"/>
    <property type="molecule type" value="Genomic_DNA"/>
</dbReference>
<dbReference type="AlphaFoldDB" id="A0AA36GNU5"/>
<dbReference type="GO" id="GO:0008270">
    <property type="term" value="F:zinc ion binding"/>
    <property type="evidence" value="ECO:0007669"/>
    <property type="project" value="TreeGrafter"/>
</dbReference>
<keyword evidence="2" id="KW-0344">Guanine-nucleotide releasing factor</keyword>
<comment type="caution">
    <text evidence="4">The sequence shown here is derived from an EMBL/GenBank/DDBJ whole genome shotgun (WGS) entry which is preliminary data.</text>
</comment>
<dbReference type="GO" id="GO:0005829">
    <property type="term" value="C:cytosol"/>
    <property type="evidence" value="ECO:0007669"/>
    <property type="project" value="TreeGrafter"/>
</dbReference>
<keyword evidence="5" id="KW-1185">Reference proteome</keyword>
<protein>
    <recommendedName>
        <fullName evidence="6">Mss4 protein</fullName>
    </recommendedName>
</protein>
<dbReference type="GO" id="GO:0006892">
    <property type="term" value="P:post-Golgi vesicle-mediated transport"/>
    <property type="evidence" value="ECO:0007669"/>
    <property type="project" value="TreeGrafter"/>
</dbReference>
<dbReference type="GO" id="GO:0016020">
    <property type="term" value="C:membrane"/>
    <property type="evidence" value="ECO:0007669"/>
    <property type="project" value="TreeGrafter"/>
</dbReference>
<dbReference type="PANTHER" id="PTHR13276">
    <property type="entry name" value="GUANINE NUCLEOTIDE EXCHANGE FACTOR MSS4"/>
    <property type="match status" value="1"/>
</dbReference>
<evidence type="ECO:0000256" key="2">
    <source>
        <dbReference type="ARBA" id="ARBA00022658"/>
    </source>
</evidence>
<evidence type="ECO:0000313" key="5">
    <source>
        <dbReference type="Proteomes" id="UP001176961"/>
    </source>
</evidence>